<accession>A0A388SBX1</accession>
<evidence type="ECO:0000313" key="4">
    <source>
        <dbReference type="Proteomes" id="UP000266091"/>
    </source>
</evidence>
<dbReference type="OrthoDB" id="103536at2"/>
<dbReference type="GO" id="GO:0016829">
    <property type="term" value="F:lyase activity"/>
    <property type="evidence" value="ECO:0007669"/>
    <property type="project" value="UniProtKB-KW"/>
</dbReference>
<sequence length="396" mass="43661">MKIVSVDIIDVKNPLQSAVAKWRPVVVRINTDEGISGFGEVGLAYGVGASAGFGMAQDFAKLLIGLDPMRNEFIWDKLQKKTFWGQGGGTVVSAGMSAIDVALWDIKGKALGVPCYQLLGGKCRDELRTYASQLQFGWGNAEKKDILVTPAQYAAAAEKALEQGYDCIKVDVNEIDLEGYAKRRNLYGCFAGRDLRVGYDRLKAIREAVGDQIDIIVEAHALTDTTSAIEFGRMIEEFRISAYEEPVMSLNPMQLKEVHDNVNIPIAAGERVFTRWGFRPFFENHIIDLIQPDLGTCGGFTEGKKICDMGHIYDTTAQIHVCGGPIMTAASLQLEAAIPNFAIHELHRYALLEGNRRTCKYDYMPVNGKYQIPDLPGIGQELTDECIAESPKVTVK</sequence>
<feature type="domain" description="Mandelate racemase/muconate lactonizing enzyme C-terminal" evidence="2">
    <location>
        <begin position="150"/>
        <end position="265"/>
    </location>
</feature>
<dbReference type="SFLD" id="SFLDS00001">
    <property type="entry name" value="Enolase"/>
    <property type="match status" value="1"/>
</dbReference>
<dbReference type="InterPro" id="IPR036849">
    <property type="entry name" value="Enolase-like_C_sf"/>
</dbReference>
<comment type="caution">
    <text evidence="3">The sequence shown here is derived from an EMBL/GenBank/DDBJ whole genome shotgun (WGS) entry which is preliminary data.</text>
</comment>
<reference evidence="3 4" key="1">
    <citation type="journal article" date="2018" name="Int. J. Syst. Evol. Microbiol.">
        <title>Mesosutterella multiformis gen. nov., sp. nov., a member of the family Sutterellaceae and Sutterella megalosphaeroides sp. nov., isolated from human faeces.</title>
        <authorList>
            <person name="Sakamoto M."/>
            <person name="Ikeyama N."/>
            <person name="Kunihiro T."/>
            <person name="Iino T."/>
            <person name="Yuki M."/>
            <person name="Ohkuma M."/>
        </authorList>
    </citation>
    <scope>NUCLEOTIDE SEQUENCE [LARGE SCALE GENOMIC DNA]</scope>
    <source>
        <strain evidence="3 4">4NBBH2</strain>
    </source>
</reference>
<keyword evidence="4" id="KW-1185">Reference proteome</keyword>
<dbReference type="SFLD" id="SFLDG00179">
    <property type="entry name" value="mandelate_racemase"/>
    <property type="match status" value="1"/>
</dbReference>
<dbReference type="InterPro" id="IPR029065">
    <property type="entry name" value="Enolase_C-like"/>
</dbReference>
<dbReference type="Pfam" id="PF02746">
    <property type="entry name" value="MR_MLE_N"/>
    <property type="match status" value="1"/>
</dbReference>
<dbReference type="CDD" id="cd03316">
    <property type="entry name" value="MR_like"/>
    <property type="match status" value="1"/>
</dbReference>
<dbReference type="InterPro" id="IPR013342">
    <property type="entry name" value="Mandelate_racemase_C"/>
</dbReference>
<protein>
    <submittedName>
        <fullName evidence="3">Racemase</fullName>
    </submittedName>
</protein>
<dbReference type="SUPFAM" id="SSF51604">
    <property type="entry name" value="Enolase C-terminal domain-like"/>
    <property type="match status" value="1"/>
</dbReference>
<evidence type="ECO:0000256" key="1">
    <source>
        <dbReference type="ARBA" id="ARBA00023239"/>
    </source>
</evidence>
<name>A0A388SBX1_9BURK</name>
<proteinExistence type="predicted"/>
<dbReference type="Proteomes" id="UP000266091">
    <property type="component" value="Unassembled WGS sequence"/>
</dbReference>
<dbReference type="InterPro" id="IPR013341">
    <property type="entry name" value="Mandelate_racemase_N_dom"/>
</dbReference>
<organism evidence="3 4">
    <name type="scientific">Mesosutterella multiformis</name>
    <dbReference type="NCBI Taxonomy" id="2259133"/>
    <lineage>
        <taxon>Bacteria</taxon>
        <taxon>Pseudomonadati</taxon>
        <taxon>Pseudomonadota</taxon>
        <taxon>Betaproteobacteria</taxon>
        <taxon>Burkholderiales</taxon>
        <taxon>Sutterellaceae</taxon>
        <taxon>Mesosutterella</taxon>
    </lineage>
</organism>
<dbReference type="Pfam" id="PF13378">
    <property type="entry name" value="MR_MLE_C"/>
    <property type="match status" value="1"/>
</dbReference>
<evidence type="ECO:0000313" key="3">
    <source>
        <dbReference type="EMBL" id="GBO93822.1"/>
    </source>
</evidence>
<dbReference type="RefSeq" id="WP_022442681.1">
    <property type="nucleotide sequence ID" value="NZ_BGZJ01000001.1"/>
</dbReference>
<evidence type="ECO:0000259" key="2">
    <source>
        <dbReference type="SMART" id="SM00922"/>
    </source>
</evidence>
<dbReference type="Gene3D" id="3.20.20.120">
    <property type="entry name" value="Enolase-like C-terminal domain"/>
    <property type="match status" value="1"/>
</dbReference>
<dbReference type="InterPro" id="IPR034593">
    <property type="entry name" value="DgoD-like"/>
</dbReference>
<dbReference type="SMART" id="SM00922">
    <property type="entry name" value="MR_MLE"/>
    <property type="match status" value="1"/>
</dbReference>
<dbReference type="PANTHER" id="PTHR48080:SF2">
    <property type="entry name" value="D-GALACTONATE DEHYDRATASE"/>
    <property type="match status" value="1"/>
</dbReference>
<dbReference type="Gene3D" id="3.30.390.10">
    <property type="entry name" value="Enolase-like, N-terminal domain"/>
    <property type="match status" value="1"/>
</dbReference>
<dbReference type="SUPFAM" id="SSF54826">
    <property type="entry name" value="Enolase N-terminal domain-like"/>
    <property type="match status" value="1"/>
</dbReference>
<dbReference type="AlphaFoldDB" id="A0A388SBX1"/>
<accession>A0A401LGU4</accession>
<dbReference type="PANTHER" id="PTHR48080">
    <property type="entry name" value="D-GALACTONATE DEHYDRATASE-RELATED"/>
    <property type="match status" value="1"/>
</dbReference>
<keyword evidence="1" id="KW-0456">Lyase</keyword>
<dbReference type="EMBL" id="BGZJ01000001">
    <property type="protein sequence ID" value="GBO93822.1"/>
    <property type="molecule type" value="Genomic_DNA"/>
</dbReference>
<gene>
    <name evidence="3" type="ORF">MESMUL_11760</name>
</gene>
<dbReference type="InterPro" id="IPR029017">
    <property type="entry name" value="Enolase-like_N"/>
</dbReference>